<evidence type="ECO:0000256" key="3">
    <source>
        <dbReference type="ARBA" id="ARBA00006263"/>
    </source>
</evidence>
<dbReference type="PANTHER" id="PTHR34308">
    <property type="entry name" value="COBALAMIN BIOSYNTHESIS PROTEIN CBIB"/>
    <property type="match status" value="1"/>
</dbReference>
<gene>
    <name evidence="9" type="primary">cobD</name>
    <name evidence="10" type="ORF">LA66_18400</name>
</gene>
<dbReference type="PANTHER" id="PTHR34308:SF1">
    <property type="entry name" value="COBALAMIN BIOSYNTHESIS PROTEIN CBIB"/>
    <property type="match status" value="1"/>
</dbReference>
<name>A0A0B1Q3F8_9HYPH</name>
<comment type="similarity">
    <text evidence="3 9">Belongs to the CobD/CbiB family.</text>
</comment>
<sequence>MLLGGSAIALLAGLLLDRLVGDPPWLWRHLPHPVALFGAAIDRLDRAWNDASLPERRRRRAGLVAIGLLTVAAALLGLALQWGLALLGPAGIVLQACTIAIFLAQGSLRQHVEAVATGLSHSLADGRHAVSMIVGRDPDQLDDAGVCRAAIESLAENTSDGVIAPFFYAALFGLPGLFAYKMINTADSMIGHMSARHRAFGMGAARLDDLANWPAARLTALLFALVAVDRRAWRIARRDAPLHRSPNAGWPEAAMAAALGLALGGPRRYGDLAVDAPCLNGEGRREARIGDIGRALALYGRTCSALVAIAVLLVFASA</sequence>
<dbReference type="STRING" id="370622.LA66_18400"/>
<dbReference type="OrthoDB" id="9811967at2"/>
<dbReference type="InterPro" id="IPR004485">
    <property type="entry name" value="Cobalamin_biosynth_CobD/CbiB"/>
</dbReference>
<evidence type="ECO:0000256" key="1">
    <source>
        <dbReference type="ARBA" id="ARBA00004651"/>
    </source>
</evidence>
<evidence type="ECO:0000256" key="9">
    <source>
        <dbReference type="HAMAP-Rule" id="MF_00024"/>
    </source>
</evidence>
<dbReference type="GO" id="GO:0005886">
    <property type="term" value="C:plasma membrane"/>
    <property type="evidence" value="ECO:0007669"/>
    <property type="project" value="UniProtKB-SubCell"/>
</dbReference>
<dbReference type="GO" id="GO:0009236">
    <property type="term" value="P:cobalamin biosynthetic process"/>
    <property type="evidence" value="ECO:0007669"/>
    <property type="project" value="UniProtKB-UniRule"/>
</dbReference>
<keyword evidence="5 9" id="KW-0169">Cobalamin biosynthesis</keyword>
<proteinExistence type="inferred from homology"/>
<dbReference type="Proteomes" id="UP000030826">
    <property type="component" value="Unassembled WGS sequence"/>
</dbReference>
<comment type="caution">
    <text evidence="9">Lacks conserved residue(s) required for the propagation of feature annotation.</text>
</comment>
<comment type="pathway">
    <text evidence="2 9">Cofactor biosynthesis; adenosylcobalamin biosynthesis.</text>
</comment>
<comment type="subcellular location">
    <subcellularLocation>
        <location evidence="1 9">Cell membrane</location>
        <topology evidence="1 9">Multi-pass membrane protein</topology>
    </subcellularLocation>
</comment>
<keyword evidence="6 9" id="KW-0812">Transmembrane</keyword>
<evidence type="ECO:0000313" key="11">
    <source>
        <dbReference type="Proteomes" id="UP000030826"/>
    </source>
</evidence>
<evidence type="ECO:0000256" key="7">
    <source>
        <dbReference type="ARBA" id="ARBA00022989"/>
    </source>
</evidence>
<dbReference type="GO" id="GO:0048472">
    <property type="term" value="F:threonine-phosphate decarboxylase activity"/>
    <property type="evidence" value="ECO:0007669"/>
    <property type="project" value="InterPro"/>
</dbReference>
<dbReference type="GO" id="GO:0015420">
    <property type="term" value="F:ABC-type vitamin B12 transporter activity"/>
    <property type="evidence" value="ECO:0007669"/>
    <property type="project" value="UniProtKB-UniRule"/>
</dbReference>
<keyword evidence="7 9" id="KW-1133">Transmembrane helix</keyword>
<evidence type="ECO:0000256" key="5">
    <source>
        <dbReference type="ARBA" id="ARBA00022573"/>
    </source>
</evidence>
<dbReference type="AlphaFoldDB" id="A0A0B1Q3F8"/>
<evidence type="ECO:0000313" key="10">
    <source>
        <dbReference type="EMBL" id="KHJ53370.1"/>
    </source>
</evidence>
<feature type="transmembrane region" description="Helical" evidence="9">
    <location>
        <begin position="162"/>
        <end position="183"/>
    </location>
</feature>
<organism evidence="10 11">
    <name type="scientific">Aureimonas altamirensis</name>
    <dbReference type="NCBI Taxonomy" id="370622"/>
    <lineage>
        <taxon>Bacteria</taxon>
        <taxon>Pseudomonadati</taxon>
        <taxon>Pseudomonadota</taxon>
        <taxon>Alphaproteobacteria</taxon>
        <taxon>Hyphomicrobiales</taxon>
        <taxon>Aurantimonadaceae</taxon>
        <taxon>Aureimonas</taxon>
    </lineage>
</organism>
<evidence type="ECO:0000256" key="2">
    <source>
        <dbReference type="ARBA" id="ARBA00004953"/>
    </source>
</evidence>
<dbReference type="NCBIfam" id="TIGR00380">
    <property type="entry name" value="cobal_cbiB"/>
    <property type="match status" value="1"/>
</dbReference>
<dbReference type="Pfam" id="PF03186">
    <property type="entry name" value="CobD_Cbib"/>
    <property type="match status" value="1"/>
</dbReference>
<comment type="function">
    <text evidence="9">Converts cobyric acid to cobinamide by the addition of aminopropanol on the F carboxylic group.</text>
</comment>
<protein>
    <recommendedName>
        <fullName evidence="9">Cobalamin biosynthesis protein CobD</fullName>
    </recommendedName>
</protein>
<comment type="caution">
    <text evidence="10">The sequence shown here is derived from an EMBL/GenBank/DDBJ whole genome shotgun (WGS) entry which is preliminary data.</text>
</comment>
<keyword evidence="4 9" id="KW-1003">Cell membrane</keyword>
<dbReference type="RefSeq" id="WP_039195491.1">
    <property type="nucleotide sequence ID" value="NZ_JRFJ01000006.1"/>
</dbReference>
<evidence type="ECO:0000256" key="4">
    <source>
        <dbReference type="ARBA" id="ARBA00022475"/>
    </source>
</evidence>
<reference evidence="10 11" key="1">
    <citation type="submission" date="2014-09" db="EMBL/GenBank/DDBJ databases">
        <title>Isolation and characterization of Aurantimonas altamirensis ON-56566 from clinical sample following a dog bite.</title>
        <authorList>
            <person name="Eshaghi A."/>
            <person name="Li A."/>
            <person name="Shahinas D."/>
            <person name="Bahn P."/>
            <person name="Kus J.V."/>
            <person name="Patel S.N."/>
        </authorList>
    </citation>
    <scope>NUCLEOTIDE SEQUENCE [LARGE SCALE GENOMIC DNA]</scope>
    <source>
        <strain evidence="10 11">ON-56566</strain>
    </source>
</reference>
<accession>A0A0B1Q3F8</accession>
<dbReference type="EMBL" id="JRFJ01000006">
    <property type="protein sequence ID" value="KHJ53370.1"/>
    <property type="molecule type" value="Genomic_DNA"/>
</dbReference>
<feature type="transmembrane region" description="Helical" evidence="9">
    <location>
        <begin position="295"/>
        <end position="316"/>
    </location>
</feature>
<dbReference type="UniPathway" id="UPA00148"/>
<feature type="transmembrane region" description="Helical" evidence="9">
    <location>
        <begin position="61"/>
        <end position="80"/>
    </location>
</feature>
<evidence type="ECO:0000256" key="6">
    <source>
        <dbReference type="ARBA" id="ARBA00022692"/>
    </source>
</evidence>
<dbReference type="HAMAP" id="MF_00024">
    <property type="entry name" value="CobD_CbiB"/>
    <property type="match status" value="1"/>
</dbReference>
<keyword evidence="8 9" id="KW-0472">Membrane</keyword>
<evidence type="ECO:0000256" key="8">
    <source>
        <dbReference type="ARBA" id="ARBA00023136"/>
    </source>
</evidence>